<reference evidence="2 3" key="1">
    <citation type="submission" date="2015-03" db="EMBL/GenBank/DDBJ databases">
        <authorList>
            <consortium name="Pathogen Informatics"/>
        </authorList>
    </citation>
    <scope>NUCLEOTIDE SEQUENCE [LARGE SCALE GENOMIC DNA]</scope>
    <source>
        <strain evidence="2 3">C09601061</strain>
    </source>
</reference>
<evidence type="ECO:0000313" key="2">
    <source>
        <dbReference type="EMBL" id="CFR96992.1"/>
    </source>
</evidence>
<accession>A0A654U4P5</accession>
<dbReference type="Proteomes" id="UP000046680">
    <property type="component" value="Unassembled WGS sequence"/>
</dbReference>
<dbReference type="AlphaFoldDB" id="A0A654U4P5"/>
<name>A0A654U4P5_MYCTX</name>
<dbReference type="GO" id="GO:0016787">
    <property type="term" value="F:hydrolase activity"/>
    <property type="evidence" value="ECO:0007669"/>
    <property type="project" value="UniProtKB-KW"/>
</dbReference>
<gene>
    <name evidence="2" type="primary">lipM</name>
    <name evidence="2" type="ORF">ERS007657_03306</name>
</gene>
<proteinExistence type="predicted"/>
<protein>
    <submittedName>
        <fullName evidence="2">Esterase</fullName>
        <ecNumber evidence="2">3.1.-.-</ecNumber>
    </submittedName>
</protein>
<dbReference type="Gene3D" id="3.40.50.1820">
    <property type="entry name" value="alpha/beta hydrolase"/>
    <property type="match status" value="1"/>
</dbReference>
<organism evidence="2 3">
    <name type="scientific">Mycobacterium tuberculosis</name>
    <dbReference type="NCBI Taxonomy" id="1773"/>
    <lineage>
        <taxon>Bacteria</taxon>
        <taxon>Bacillati</taxon>
        <taxon>Actinomycetota</taxon>
        <taxon>Actinomycetes</taxon>
        <taxon>Mycobacteriales</taxon>
        <taxon>Mycobacteriaceae</taxon>
        <taxon>Mycobacterium</taxon>
        <taxon>Mycobacterium tuberculosis complex</taxon>
    </lineage>
</organism>
<keyword evidence="2" id="KW-0378">Hydrolase</keyword>
<dbReference type="EC" id="3.1.-.-" evidence="2"/>
<evidence type="ECO:0000259" key="1">
    <source>
        <dbReference type="Pfam" id="PF20434"/>
    </source>
</evidence>
<sequence>MQSYLDASPVTHISADAPPFFVLHGRNDSLVPVQQARGFVDQLRQVSKQPVVYAELPFTQHAFDLLGSARAAHTAIAVEQFLAEVYATQHAGSEPGPAVAIP</sequence>
<feature type="domain" description="BD-FAE-like" evidence="1">
    <location>
        <begin position="4"/>
        <end position="43"/>
    </location>
</feature>
<dbReference type="EMBL" id="CGCX01001542">
    <property type="protein sequence ID" value="CFR96992.1"/>
    <property type="molecule type" value="Genomic_DNA"/>
</dbReference>
<dbReference type="InterPro" id="IPR029058">
    <property type="entry name" value="AB_hydrolase_fold"/>
</dbReference>
<dbReference type="InterPro" id="IPR049492">
    <property type="entry name" value="BD-FAE-like_dom"/>
</dbReference>
<dbReference type="SUPFAM" id="SSF53474">
    <property type="entry name" value="alpha/beta-Hydrolases"/>
    <property type="match status" value="1"/>
</dbReference>
<evidence type="ECO:0000313" key="3">
    <source>
        <dbReference type="Proteomes" id="UP000046680"/>
    </source>
</evidence>
<dbReference type="Pfam" id="PF20434">
    <property type="entry name" value="BD-FAE"/>
    <property type="match status" value="1"/>
</dbReference>